<dbReference type="SUPFAM" id="SSF51351">
    <property type="entry name" value="Triosephosphate isomerase (TIM)"/>
    <property type="match status" value="1"/>
</dbReference>
<dbReference type="EC" id="5.3.1.1" evidence="3"/>
<evidence type="ECO:0000313" key="4">
    <source>
        <dbReference type="EMBL" id="CDL92521.1"/>
    </source>
</evidence>
<gene>
    <name evidence="4" type="ORF">CTDIVETGP_2591</name>
</gene>
<dbReference type="OrthoDB" id="9809429at2"/>
<sequence>MRKPIVASSWKMHINSLNIGMETARKIRNYVGNEEKVEMFILPTFPLISYVAKIFEDSNIGYGGQNMCYEERGAFTGEVPPLILKELGSSYVEIGHAERRAYFNETNEDVNKKVRLAFKYNMMPVVCIGENENDKIKKISSIKLKDQVLWALDKLNEENMKNVILAYEPVWAIGKQESADSNYVEHVHSFIRNEIQKNYGRNVSENIRIIYGGSVSINNIEKLAIKENIDGFFIGRFGLKPENFRNMVEKVVNLNNL</sequence>
<organism evidence="4 5">
    <name type="scientific">Clostridium tyrobutyricum DIVETGP</name>
    <dbReference type="NCBI Taxonomy" id="1408889"/>
    <lineage>
        <taxon>Bacteria</taxon>
        <taxon>Bacillati</taxon>
        <taxon>Bacillota</taxon>
        <taxon>Clostridia</taxon>
        <taxon>Eubacteriales</taxon>
        <taxon>Clostridiaceae</taxon>
        <taxon>Clostridium</taxon>
    </lineage>
</organism>
<dbReference type="Gene3D" id="3.20.20.70">
    <property type="entry name" value="Aldolase class I"/>
    <property type="match status" value="1"/>
</dbReference>
<dbReference type="UniPathway" id="UPA00138"/>
<keyword evidence="5" id="KW-1185">Reference proteome</keyword>
<protein>
    <recommendedName>
        <fullName evidence="3">Triosephosphate isomerase</fullName>
        <ecNumber evidence="3">5.3.1.1</ecNumber>
    </recommendedName>
</protein>
<dbReference type="InterPro" id="IPR013785">
    <property type="entry name" value="Aldolase_TIM"/>
</dbReference>
<dbReference type="GO" id="GO:0006094">
    <property type="term" value="P:gluconeogenesis"/>
    <property type="evidence" value="ECO:0007669"/>
    <property type="project" value="UniProtKB-UniPathway"/>
</dbReference>
<keyword evidence="3" id="KW-0963">Cytoplasm</keyword>
<dbReference type="RefSeq" id="WP_017894859.1">
    <property type="nucleotide sequence ID" value="NZ_CBXI010000043.1"/>
</dbReference>
<dbReference type="InterPro" id="IPR035990">
    <property type="entry name" value="TIM_sf"/>
</dbReference>
<dbReference type="EMBL" id="CBXI010000043">
    <property type="protein sequence ID" value="CDL92521.1"/>
    <property type="molecule type" value="Genomic_DNA"/>
</dbReference>
<dbReference type="GO" id="GO:0005829">
    <property type="term" value="C:cytosol"/>
    <property type="evidence" value="ECO:0007669"/>
    <property type="project" value="TreeGrafter"/>
</dbReference>
<name>W6N7M4_CLOTY</name>
<comment type="subcellular location">
    <subcellularLocation>
        <location evidence="3">Cytoplasm</location>
    </subcellularLocation>
</comment>
<dbReference type="GO" id="GO:0019563">
    <property type="term" value="P:glycerol catabolic process"/>
    <property type="evidence" value="ECO:0007669"/>
    <property type="project" value="TreeGrafter"/>
</dbReference>
<comment type="catalytic activity">
    <reaction evidence="3">
        <text>D-glyceraldehyde 3-phosphate = dihydroxyacetone phosphate</text>
        <dbReference type="Rhea" id="RHEA:18585"/>
        <dbReference type="ChEBI" id="CHEBI:57642"/>
        <dbReference type="ChEBI" id="CHEBI:59776"/>
        <dbReference type="EC" id="5.3.1.1"/>
    </reaction>
</comment>
<dbReference type="GO" id="GO:0004807">
    <property type="term" value="F:triose-phosphate isomerase activity"/>
    <property type="evidence" value="ECO:0007669"/>
    <property type="project" value="UniProtKB-UniRule"/>
</dbReference>
<dbReference type="PANTHER" id="PTHR21139">
    <property type="entry name" value="TRIOSEPHOSPHATE ISOMERASE"/>
    <property type="match status" value="1"/>
</dbReference>
<comment type="caution">
    <text evidence="4">The sequence shown here is derived from an EMBL/GenBank/DDBJ whole genome shotgun (WGS) entry which is preliminary data.</text>
</comment>
<comment type="similarity">
    <text evidence="1 3">Belongs to the triosephosphate isomerase family.</text>
</comment>
<keyword evidence="2 3" id="KW-0413">Isomerase</keyword>
<keyword evidence="3" id="KW-0312">Gluconeogenesis</keyword>
<dbReference type="InterPro" id="IPR000652">
    <property type="entry name" value="Triosephosphate_isomerase"/>
</dbReference>
<evidence type="ECO:0000256" key="3">
    <source>
        <dbReference type="RuleBase" id="RU363013"/>
    </source>
</evidence>
<dbReference type="CDD" id="cd00311">
    <property type="entry name" value="TIM"/>
    <property type="match status" value="1"/>
</dbReference>
<dbReference type="UniPathway" id="UPA00109">
    <property type="reaction ID" value="UER00189"/>
</dbReference>
<dbReference type="GeneID" id="29419376"/>
<comment type="subunit">
    <text evidence="3">Homodimer.</text>
</comment>
<dbReference type="Proteomes" id="UP000019482">
    <property type="component" value="Unassembled WGS sequence"/>
</dbReference>
<evidence type="ECO:0000256" key="2">
    <source>
        <dbReference type="ARBA" id="ARBA00023235"/>
    </source>
</evidence>
<keyword evidence="3" id="KW-0324">Glycolysis</keyword>
<dbReference type="PROSITE" id="PS51440">
    <property type="entry name" value="TIM_2"/>
    <property type="match status" value="1"/>
</dbReference>
<evidence type="ECO:0000256" key="1">
    <source>
        <dbReference type="ARBA" id="ARBA00007422"/>
    </source>
</evidence>
<accession>W6N7M4</accession>
<dbReference type="GO" id="GO:0006096">
    <property type="term" value="P:glycolytic process"/>
    <property type="evidence" value="ECO:0007669"/>
    <property type="project" value="UniProtKB-UniRule"/>
</dbReference>
<dbReference type="AlphaFoldDB" id="W6N7M4"/>
<dbReference type="Pfam" id="PF00121">
    <property type="entry name" value="TIM"/>
    <property type="match status" value="1"/>
</dbReference>
<comment type="pathway">
    <text evidence="3">Carbohydrate degradation; glycolysis; D-glyceraldehyde 3-phosphate from glycerone phosphate: step 1/1.</text>
</comment>
<reference evidence="4 5" key="1">
    <citation type="journal article" date="2015" name="Genome Announc.">
        <title>Draft Genome Sequence of Clostridium tyrobutyricum Strain DIVETGP, Isolated from Cow's Milk for Grana Padano Production.</title>
        <authorList>
            <person name="Soggiu A."/>
            <person name="Piras C."/>
            <person name="Gaiarsa S."/>
            <person name="Sassera D."/>
            <person name="Roncada P."/>
            <person name="Bendixen E."/>
            <person name="Brasca M."/>
            <person name="Bonizzi L."/>
        </authorList>
    </citation>
    <scope>NUCLEOTIDE SEQUENCE [LARGE SCALE GENOMIC DNA]</scope>
    <source>
        <strain evidence="4 5">DIVETGP</strain>
    </source>
</reference>
<dbReference type="NCBIfam" id="TIGR00419">
    <property type="entry name" value="tim"/>
    <property type="match status" value="1"/>
</dbReference>
<dbReference type="PANTHER" id="PTHR21139:SF42">
    <property type="entry name" value="TRIOSEPHOSPHATE ISOMERASE"/>
    <property type="match status" value="1"/>
</dbReference>
<proteinExistence type="inferred from homology"/>
<comment type="pathway">
    <text evidence="3">Carbohydrate biosynthesis; gluconeogenesis.</text>
</comment>
<evidence type="ECO:0000313" key="5">
    <source>
        <dbReference type="Proteomes" id="UP000019482"/>
    </source>
</evidence>
<dbReference type="GO" id="GO:0046166">
    <property type="term" value="P:glyceraldehyde-3-phosphate biosynthetic process"/>
    <property type="evidence" value="ECO:0007669"/>
    <property type="project" value="TreeGrafter"/>
</dbReference>